<proteinExistence type="predicted"/>
<dbReference type="Proteomes" id="UP000236291">
    <property type="component" value="Unassembled WGS sequence"/>
</dbReference>
<reference evidence="1 2" key="2">
    <citation type="journal article" date="2017" name="Front. Plant Sci.">
        <title>Gene Classification and Mining of Molecular Markers Useful in Red Clover (Trifolium pratense) Breeding.</title>
        <authorList>
            <person name="Istvanek J."/>
            <person name="Dluhosova J."/>
            <person name="Dluhos P."/>
            <person name="Patkova L."/>
            <person name="Nedelnik J."/>
            <person name="Repkova J."/>
        </authorList>
    </citation>
    <scope>NUCLEOTIDE SEQUENCE [LARGE SCALE GENOMIC DNA]</scope>
    <source>
        <strain evidence="2">cv. Tatra</strain>
        <tissue evidence="1">Young leaves</tissue>
    </source>
</reference>
<accession>A0A2K3LWS9</accession>
<evidence type="ECO:0000313" key="2">
    <source>
        <dbReference type="Proteomes" id="UP000236291"/>
    </source>
</evidence>
<comment type="caution">
    <text evidence="1">The sequence shown here is derived from an EMBL/GenBank/DDBJ whole genome shotgun (WGS) entry which is preliminary data.</text>
</comment>
<reference evidence="1 2" key="1">
    <citation type="journal article" date="2014" name="Am. J. Bot.">
        <title>Genome assembly and annotation for red clover (Trifolium pratense; Fabaceae).</title>
        <authorList>
            <person name="Istvanek J."/>
            <person name="Jaros M."/>
            <person name="Krenek A."/>
            <person name="Repkova J."/>
        </authorList>
    </citation>
    <scope>NUCLEOTIDE SEQUENCE [LARGE SCALE GENOMIC DNA]</scope>
    <source>
        <strain evidence="2">cv. Tatra</strain>
        <tissue evidence="1">Young leaves</tissue>
    </source>
</reference>
<evidence type="ECO:0008006" key="3">
    <source>
        <dbReference type="Google" id="ProtNLM"/>
    </source>
</evidence>
<organism evidence="1 2">
    <name type="scientific">Trifolium pratense</name>
    <name type="common">Red clover</name>
    <dbReference type="NCBI Taxonomy" id="57577"/>
    <lineage>
        <taxon>Eukaryota</taxon>
        <taxon>Viridiplantae</taxon>
        <taxon>Streptophyta</taxon>
        <taxon>Embryophyta</taxon>
        <taxon>Tracheophyta</taxon>
        <taxon>Spermatophyta</taxon>
        <taxon>Magnoliopsida</taxon>
        <taxon>eudicotyledons</taxon>
        <taxon>Gunneridae</taxon>
        <taxon>Pentapetalae</taxon>
        <taxon>rosids</taxon>
        <taxon>fabids</taxon>
        <taxon>Fabales</taxon>
        <taxon>Fabaceae</taxon>
        <taxon>Papilionoideae</taxon>
        <taxon>50 kb inversion clade</taxon>
        <taxon>NPAAA clade</taxon>
        <taxon>Hologalegina</taxon>
        <taxon>IRL clade</taxon>
        <taxon>Trifolieae</taxon>
        <taxon>Trifolium</taxon>
    </lineage>
</organism>
<name>A0A2K3LWS9_TRIPR</name>
<protein>
    <recommendedName>
        <fullName evidence="3">HMA domain-containing protein</fullName>
    </recommendedName>
</protein>
<dbReference type="EMBL" id="ASHM01043097">
    <property type="protein sequence ID" value="PNX82979.1"/>
    <property type="molecule type" value="Genomic_DNA"/>
</dbReference>
<sequence>MEDVSYTIDTVHGIIRISGAIDPNKLLTEIKKAGKHAELIHADIGNDGEHSRVHHADIINNGIGGGHPQFHSNANNGYGYNEYNGGHGNIVPSYNTIQCQSDPYQYNRALLPNAPPQEQWQHPQIQQYNDTDNPCIVM</sequence>
<dbReference type="AlphaFoldDB" id="A0A2K3LWS9"/>
<gene>
    <name evidence="1" type="ORF">L195_g039016</name>
</gene>
<evidence type="ECO:0000313" key="1">
    <source>
        <dbReference type="EMBL" id="PNX82979.1"/>
    </source>
</evidence>